<protein>
    <submittedName>
        <fullName evidence="2">Uncharacterized protein</fullName>
    </submittedName>
</protein>
<feature type="compositionally biased region" description="Basic residues" evidence="1">
    <location>
        <begin position="82"/>
        <end position="91"/>
    </location>
</feature>
<evidence type="ECO:0000256" key="1">
    <source>
        <dbReference type="SAM" id="MobiDB-lite"/>
    </source>
</evidence>
<accession>A0A3M4LSR0</accession>
<comment type="caution">
    <text evidence="2">The sequence shown here is derived from an EMBL/GenBank/DDBJ whole genome shotgun (WGS) entry which is preliminary data.</text>
</comment>
<evidence type="ECO:0000313" key="3">
    <source>
        <dbReference type="Proteomes" id="UP000277236"/>
    </source>
</evidence>
<proteinExistence type="predicted"/>
<name>A0A3M4LSR0_PSECI</name>
<dbReference type="EMBL" id="RBRE01000059">
    <property type="protein sequence ID" value="RMQ44475.1"/>
    <property type="molecule type" value="Genomic_DNA"/>
</dbReference>
<dbReference type="AlphaFoldDB" id="A0A3M4LSR0"/>
<feature type="region of interest" description="Disordered" evidence="1">
    <location>
        <begin position="71"/>
        <end position="106"/>
    </location>
</feature>
<gene>
    <name evidence="2" type="ORF">ALQ04_01763</name>
</gene>
<evidence type="ECO:0000313" key="2">
    <source>
        <dbReference type="EMBL" id="RMQ44475.1"/>
    </source>
</evidence>
<dbReference type="Proteomes" id="UP000277236">
    <property type="component" value="Unassembled WGS sequence"/>
</dbReference>
<sequence length="106" mass="11499">MKADVWSGNRAAIQVCCAPAGMCPIIRIFGVTMTSLDQTPALEAVTDPAPEKDSKPVIAPFSFPFKPSEFAQARKDQAWHQKSNKHSHHKTPGAAPAGTRRSMGKR</sequence>
<organism evidence="2 3">
    <name type="scientific">Pseudomonas cichorii</name>
    <dbReference type="NCBI Taxonomy" id="36746"/>
    <lineage>
        <taxon>Bacteria</taxon>
        <taxon>Pseudomonadati</taxon>
        <taxon>Pseudomonadota</taxon>
        <taxon>Gammaproteobacteria</taxon>
        <taxon>Pseudomonadales</taxon>
        <taxon>Pseudomonadaceae</taxon>
        <taxon>Pseudomonas</taxon>
    </lineage>
</organism>
<reference evidence="2 3" key="1">
    <citation type="submission" date="2018-08" db="EMBL/GenBank/DDBJ databases">
        <title>Recombination of ecologically and evolutionarily significant loci maintains genetic cohesion in the Pseudomonas syringae species complex.</title>
        <authorList>
            <person name="Dillon M."/>
            <person name="Thakur S."/>
            <person name="Almeida R.N.D."/>
            <person name="Weir B.S."/>
            <person name="Guttman D.S."/>
        </authorList>
    </citation>
    <scope>NUCLEOTIDE SEQUENCE [LARGE SCALE GENOMIC DNA]</scope>
    <source>
        <strain evidence="2 3">ICMP 3353</strain>
    </source>
</reference>